<sequence length="177" mass="19968">MASVHPLMLLALSRNARCDCHQRFTALFDDNVHILAGTRHHLGEHAHTQLYLDFLLILEEHCIDHIDTLPAPDLLFHLRDDLYTFRIIVPTTAEHGEHSVFTLRVAPAASEHQVRFDVGGCRDLATLLQDSQGWFEEGAGVCSDDYGFTLYRTLRAPLLARVRALVRDVDSANSVRT</sequence>
<accession>A0ACB8SE29</accession>
<name>A0ACB8SE29_9AGAM</name>
<evidence type="ECO:0000313" key="1">
    <source>
        <dbReference type="EMBL" id="KAI0054718.1"/>
    </source>
</evidence>
<keyword evidence="2" id="KW-1185">Reference proteome</keyword>
<organism evidence="1 2">
    <name type="scientific">Artomyces pyxidatus</name>
    <dbReference type="NCBI Taxonomy" id="48021"/>
    <lineage>
        <taxon>Eukaryota</taxon>
        <taxon>Fungi</taxon>
        <taxon>Dikarya</taxon>
        <taxon>Basidiomycota</taxon>
        <taxon>Agaricomycotina</taxon>
        <taxon>Agaricomycetes</taxon>
        <taxon>Russulales</taxon>
        <taxon>Auriscalpiaceae</taxon>
        <taxon>Artomyces</taxon>
    </lineage>
</organism>
<protein>
    <submittedName>
        <fullName evidence="1">Uncharacterized protein</fullName>
    </submittedName>
</protein>
<dbReference type="EMBL" id="MU277358">
    <property type="protein sequence ID" value="KAI0054718.1"/>
    <property type="molecule type" value="Genomic_DNA"/>
</dbReference>
<comment type="caution">
    <text evidence="1">The sequence shown here is derived from an EMBL/GenBank/DDBJ whole genome shotgun (WGS) entry which is preliminary data.</text>
</comment>
<reference evidence="1" key="2">
    <citation type="journal article" date="2022" name="New Phytol.">
        <title>Evolutionary transition to the ectomycorrhizal habit in the genomes of a hyperdiverse lineage of mushroom-forming fungi.</title>
        <authorList>
            <person name="Looney B."/>
            <person name="Miyauchi S."/>
            <person name="Morin E."/>
            <person name="Drula E."/>
            <person name="Courty P.E."/>
            <person name="Kohler A."/>
            <person name="Kuo A."/>
            <person name="LaButti K."/>
            <person name="Pangilinan J."/>
            <person name="Lipzen A."/>
            <person name="Riley R."/>
            <person name="Andreopoulos W."/>
            <person name="He G."/>
            <person name="Johnson J."/>
            <person name="Nolan M."/>
            <person name="Tritt A."/>
            <person name="Barry K.W."/>
            <person name="Grigoriev I.V."/>
            <person name="Nagy L.G."/>
            <person name="Hibbett D."/>
            <person name="Henrissat B."/>
            <person name="Matheny P.B."/>
            <person name="Labbe J."/>
            <person name="Martin F.M."/>
        </authorList>
    </citation>
    <scope>NUCLEOTIDE SEQUENCE</scope>
    <source>
        <strain evidence="1">HHB10654</strain>
    </source>
</reference>
<gene>
    <name evidence="1" type="ORF">BV25DRAFT_1922443</name>
</gene>
<proteinExistence type="predicted"/>
<reference evidence="1" key="1">
    <citation type="submission" date="2021-03" db="EMBL/GenBank/DDBJ databases">
        <authorList>
            <consortium name="DOE Joint Genome Institute"/>
            <person name="Ahrendt S."/>
            <person name="Looney B.P."/>
            <person name="Miyauchi S."/>
            <person name="Morin E."/>
            <person name="Drula E."/>
            <person name="Courty P.E."/>
            <person name="Chicoki N."/>
            <person name="Fauchery L."/>
            <person name="Kohler A."/>
            <person name="Kuo A."/>
            <person name="Labutti K."/>
            <person name="Pangilinan J."/>
            <person name="Lipzen A."/>
            <person name="Riley R."/>
            <person name="Andreopoulos W."/>
            <person name="He G."/>
            <person name="Johnson J."/>
            <person name="Barry K.W."/>
            <person name="Grigoriev I.V."/>
            <person name="Nagy L."/>
            <person name="Hibbett D."/>
            <person name="Henrissat B."/>
            <person name="Matheny P.B."/>
            <person name="Labbe J."/>
            <person name="Martin F."/>
        </authorList>
    </citation>
    <scope>NUCLEOTIDE SEQUENCE</scope>
    <source>
        <strain evidence="1">HHB10654</strain>
    </source>
</reference>
<dbReference type="Proteomes" id="UP000814140">
    <property type="component" value="Unassembled WGS sequence"/>
</dbReference>
<evidence type="ECO:0000313" key="2">
    <source>
        <dbReference type="Proteomes" id="UP000814140"/>
    </source>
</evidence>